<evidence type="ECO:0000313" key="2">
    <source>
        <dbReference type="Proteomes" id="UP000790377"/>
    </source>
</evidence>
<gene>
    <name evidence="1" type="ORF">BJ138DRAFT_1055011</name>
</gene>
<reference evidence="1" key="1">
    <citation type="journal article" date="2021" name="New Phytol.">
        <title>Evolutionary innovations through gain and loss of genes in the ectomycorrhizal Boletales.</title>
        <authorList>
            <person name="Wu G."/>
            <person name="Miyauchi S."/>
            <person name="Morin E."/>
            <person name="Kuo A."/>
            <person name="Drula E."/>
            <person name="Varga T."/>
            <person name="Kohler A."/>
            <person name="Feng B."/>
            <person name="Cao Y."/>
            <person name="Lipzen A."/>
            <person name="Daum C."/>
            <person name="Hundley H."/>
            <person name="Pangilinan J."/>
            <person name="Johnson J."/>
            <person name="Barry K."/>
            <person name="LaButti K."/>
            <person name="Ng V."/>
            <person name="Ahrendt S."/>
            <person name="Min B."/>
            <person name="Choi I.G."/>
            <person name="Park H."/>
            <person name="Plett J.M."/>
            <person name="Magnuson J."/>
            <person name="Spatafora J.W."/>
            <person name="Nagy L.G."/>
            <person name="Henrissat B."/>
            <person name="Grigoriev I.V."/>
            <person name="Yang Z.L."/>
            <person name="Xu J."/>
            <person name="Martin F.M."/>
        </authorList>
    </citation>
    <scope>NUCLEOTIDE SEQUENCE</scope>
    <source>
        <strain evidence="1">ATCC 28755</strain>
    </source>
</reference>
<evidence type="ECO:0000313" key="1">
    <source>
        <dbReference type="EMBL" id="KAH7915378.1"/>
    </source>
</evidence>
<sequence length="672" mass="75104">MIAGAPTKQPFHDTINPSHRQLEVKPAYSPSINVHYPVITPRAVEPQPNEVVIELSTSVSIPDYNKYYPNTPIDSFVPVYFALDDGSLVAPPFIHDVQLSYSSLIVGVVILMIFLRNIIVSAGYIWRGNIKKKGLLYTLFLSQIFGPSALIPMVVVQFHRSMQCSVVIRISGMSAGLSLSLLITGIFGVKAYRCLDNTRFILIPLLALRTASLILLVLDTIQVDGARSLSGMYCRCSRVSNGYEPAFIILMFVESFFVCFCFLYAVWKSHGSAAVRGRISLTLSLEDVGMKEETEIKEIVASHHSPSPRAWWDHTPTLESAAFSARSRQRVESIVSPERSIISVVRDHPPTTQDSHIESHPGVTFPRQSSTNEESNRSRRPRASTVKMSETMEVPSMTRRDDILPFRPASPAFSSLSRITRYIPRMMLFREVMRDELCYTAFITSFTVVCIVLALAGVNSNIDVSSMAWIGFDWTIISCLAMHSFSRVIRRHENEALRQRPDAWNHTIYTDRSTAELLRDRRSRLPRSSGALSSRMRTRPVVPNSRRDDLSESIHDSSLRHLYPSQGFWSSGGDARSVAASTQASAASNLFPPVQTVESFPRIHEHSIHTIVSSPSGRSSWMSHQCDLEITPSRPVSTSADLSDHWYDNTGQPVCLDPVDAEGSFHSLSHDS</sequence>
<proteinExistence type="predicted"/>
<name>A0ACB8AQU6_9AGAM</name>
<organism evidence="1 2">
    <name type="scientific">Hygrophoropsis aurantiaca</name>
    <dbReference type="NCBI Taxonomy" id="72124"/>
    <lineage>
        <taxon>Eukaryota</taxon>
        <taxon>Fungi</taxon>
        <taxon>Dikarya</taxon>
        <taxon>Basidiomycota</taxon>
        <taxon>Agaricomycotina</taxon>
        <taxon>Agaricomycetes</taxon>
        <taxon>Agaricomycetidae</taxon>
        <taxon>Boletales</taxon>
        <taxon>Coniophorineae</taxon>
        <taxon>Hygrophoropsidaceae</taxon>
        <taxon>Hygrophoropsis</taxon>
    </lineage>
</organism>
<protein>
    <submittedName>
        <fullName evidence="1">Uncharacterized protein</fullName>
    </submittedName>
</protein>
<accession>A0ACB8AQU6</accession>
<comment type="caution">
    <text evidence="1">The sequence shown here is derived from an EMBL/GenBank/DDBJ whole genome shotgun (WGS) entry which is preliminary data.</text>
</comment>
<dbReference type="Proteomes" id="UP000790377">
    <property type="component" value="Unassembled WGS sequence"/>
</dbReference>
<keyword evidence="2" id="KW-1185">Reference proteome</keyword>
<dbReference type="EMBL" id="MU267601">
    <property type="protein sequence ID" value="KAH7915378.1"/>
    <property type="molecule type" value="Genomic_DNA"/>
</dbReference>